<proteinExistence type="predicted"/>
<protein>
    <submittedName>
        <fullName evidence="2">FBD-associated F-box protein</fullName>
    </submittedName>
</protein>
<accession>A0AAW2QME8</accession>
<dbReference type="PANTHER" id="PTHR31639:SF312">
    <property type="entry name" value="CYCLIN-LIKE F-BOX"/>
    <property type="match status" value="1"/>
</dbReference>
<dbReference type="CDD" id="cd22160">
    <property type="entry name" value="F-box_AtFBL13-like"/>
    <property type="match status" value="1"/>
</dbReference>
<dbReference type="Pfam" id="PF00646">
    <property type="entry name" value="F-box"/>
    <property type="match status" value="1"/>
</dbReference>
<dbReference type="EMBL" id="JACGWM010000006">
    <property type="protein sequence ID" value="KAL0368911.1"/>
    <property type="molecule type" value="Genomic_DNA"/>
</dbReference>
<dbReference type="InterPro" id="IPR032675">
    <property type="entry name" value="LRR_dom_sf"/>
</dbReference>
<evidence type="ECO:0000313" key="2">
    <source>
        <dbReference type="EMBL" id="KAL0368911.1"/>
    </source>
</evidence>
<feature type="domain" description="F-box" evidence="1">
    <location>
        <begin position="36"/>
        <end position="88"/>
    </location>
</feature>
<dbReference type="Pfam" id="PF24758">
    <property type="entry name" value="LRR_At5g56370"/>
    <property type="match status" value="1"/>
</dbReference>
<dbReference type="SMART" id="SM00579">
    <property type="entry name" value="FBD"/>
    <property type="match status" value="1"/>
</dbReference>
<name>A0AAW2QME8_9LAMI</name>
<dbReference type="Pfam" id="PF08387">
    <property type="entry name" value="FBD"/>
    <property type="match status" value="1"/>
</dbReference>
<dbReference type="SUPFAM" id="SSF81383">
    <property type="entry name" value="F-box domain"/>
    <property type="match status" value="1"/>
</dbReference>
<dbReference type="PANTHER" id="PTHR31639">
    <property type="entry name" value="F-BOX PROTEIN-LIKE"/>
    <property type="match status" value="1"/>
</dbReference>
<dbReference type="InterPro" id="IPR053781">
    <property type="entry name" value="F-box_AtFBL13-like"/>
</dbReference>
<dbReference type="Gene3D" id="3.80.10.10">
    <property type="entry name" value="Ribonuclease Inhibitor"/>
    <property type="match status" value="1"/>
</dbReference>
<dbReference type="AlphaFoldDB" id="A0AAW2QME8"/>
<dbReference type="PROSITE" id="PS50181">
    <property type="entry name" value="FBOX"/>
    <property type="match status" value="1"/>
</dbReference>
<reference evidence="2" key="2">
    <citation type="journal article" date="2024" name="Plant">
        <title>Genomic evolution and insights into agronomic trait innovations of Sesamum species.</title>
        <authorList>
            <person name="Miao H."/>
            <person name="Wang L."/>
            <person name="Qu L."/>
            <person name="Liu H."/>
            <person name="Sun Y."/>
            <person name="Le M."/>
            <person name="Wang Q."/>
            <person name="Wei S."/>
            <person name="Zheng Y."/>
            <person name="Lin W."/>
            <person name="Duan Y."/>
            <person name="Cao H."/>
            <person name="Xiong S."/>
            <person name="Wang X."/>
            <person name="Wei L."/>
            <person name="Li C."/>
            <person name="Ma Q."/>
            <person name="Ju M."/>
            <person name="Zhao R."/>
            <person name="Li G."/>
            <person name="Mu C."/>
            <person name="Tian Q."/>
            <person name="Mei H."/>
            <person name="Zhang T."/>
            <person name="Gao T."/>
            <person name="Zhang H."/>
        </authorList>
    </citation>
    <scope>NUCLEOTIDE SEQUENCE</scope>
    <source>
        <strain evidence="2">KEN8</strain>
    </source>
</reference>
<dbReference type="InterPro" id="IPR001810">
    <property type="entry name" value="F-box_dom"/>
</dbReference>
<organism evidence="2">
    <name type="scientific">Sesamum calycinum</name>
    <dbReference type="NCBI Taxonomy" id="2727403"/>
    <lineage>
        <taxon>Eukaryota</taxon>
        <taxon>Viridiplantae</taxon>
        <taxon>Streptophyta</taxon>
        <taxon>Embryophyta</taxon>
        <taxon>Tracheophyta</taxon>
        <taxon>Spermatophyta</taxon>
        <taxon>Magnoliopsida</taxon>
        <taxon>eudicotyledons</taxon>
        <taxon>Gunneridae</taxon>
        <taxon>Pentapetalae</taxon>
        <taxon>asterids</taxon>
        <taxon>lamiids</taxon>
        <taxon>Lamiales</taxon>
        <taxon>Pedaliaceae</taxon>
        <taxon>Sesamum</taxon>
    </lineage>
</organism>
<dbReference type="InterPro" id="IPR055411">
    <property type="entry name" value="LRR_FXL15/At3g58940/PEG3-like"/>
</dbReference>
<reference evidence="2" key="1">
    <citation type="submission" date="2020-06" db="EMBL/GenBank/DDBJ databases">
        <authorList>
            <person name="Li T."/>
            <person name="Hu X."/>
            <person name="Zhang T."/>
            <person name="Song X."/>
            <person name="Zhang H."/>
            <person name="Dai N."/>
            <person name="Sheng W."/>
            <person name="Hou X."/>
            <person name="Wei L."/>
        </authorList>
    </citation>
    <scope>NUCLEOTIDE SEQUENCE</scope>
    <source>
        <strain evidence="2">KEN8</strain>
        <tissue evidence="2">Leaf</tissue>
    </source>
</reference>
<dbReference type="SUPFAM" id="SSF52047">
    <property type="entry name" value="RNI-like"/>
    <property type="match status" value="1"/>
</dbReference>
<dbReference type="Gene3D" id="1.20.1280.50">
    <property type="match status" value="1"/>
</dbReference>
<dbReference type="InterPro" id="IPR006566">
    <property type="entry name" value="FBD"/>
</dbReference>
<comment type="caution">
    <text evidence="2">The sequence shown here is derived from an EMBL/GenBank/DDBJ whole genome shotgun (WGS) entry which is preliminary data.</text>
</comment>
<gene>
    <name evidence="2" type="ORF">Scaly_1110000</name>
</gene>
<dbReference type="InterPro" id="IPR036047">
    <property type="entry name" value="F-box-like_dom_sf"/>
</dbReference>
<evidence type="ECO:0000259" key="1">
    <source>
        <dbReference type="PROSITE" id="PS50181"/>
    </source>
</evidence>
<sequence>MKLCTVPLTKVCSNKNPDMTFFNLMDRTRIKSCISNDRISNLPCDIIDNILTYLPLREVVRTSILSREWRYKWVTMPYLVFDEIFQQSLREKYSIESIIYQILLLHEGPIIKFILKDADFEFYPAIDHWLHFLSNHHVEELALWSPFSDQLMPYHLFTFDHLRHLYLAHVFIRLPHAFKGFNKLLRLDLVNVVIAPADFKMLISKCPMLEYMDVKDVYNDIGKLEIDAPNLKSFCFSGELVLICLKNASHLSKMSIRTTFDAYSTLEPTESDRSLIEVLGILSSLESDGGFLRFLAKGGEPHNLPWHFNHLTDLSLSLIRFQYIVEVKCALCLIRSSPNLQSLEIESSTSSKAEMETSTQYLKAQQKHKIPLGCLKIVKISDISGLEPEMEFVKLLLLKATALRKLEVVSTYIAKEEARSNMLKQLVSFHRASPNAQIIFRDIRYPWS</sequence>